<keyword evidence="2" id="KW-1185">Reference proteome</keyword>
<evidence type="ECO:0000313" key="1">
    <source>
        <dbReference type="EMBL" id="QDU93264.1"/>
    </source>
</evidence>
<dbReference type="KEGG" id="lcre:Pla8534_10430"/>
<gene>
    <name evidence="1" type="ORF">Pla8534_10430</name>
</gene>
<protein>
    <submittedName>
        <fullName evidence="1">Uncharacterized protein</fullName>
    </submittedName>
</protein>
<dbReference type="Proteomes" id="UP000317648">
    <property type="component" value="Chromosome"/>
</dbReference>
<evidence type="ECO:0000313" key="2">
    <source>
        <dbReference type="Proteomes" id="UP000317648"/>
    </source>
</evidence>
<organism evidence="1 2">
    <name type="scientific">Lignipirellula cremea</name>
    <dbReference type="NCBI Taxonomy" id="2528010"/>
    <lineage>
        <taxon>Bacteria</taxon>
        <taxon>Pseudomonadati</taxon>
        <taxon>Planctomycetota</taxon>
        <taxon>Planctomycetia</taxon>
        <taxon>Pirellulales</taxon>
        <taxon>Pirellulaceae</taxon>
        <taxon>Lignipirellula</taxon>
    </lineage>
</organism>
<proteinExistence type="predicted"/>
<reference evidence="1 2" key="1">
    <citation type="submission" date="2019-02" db="EMBL/GenBank/DDBJ databases">
        <title>Deep-cultivation of Planctomycetes and their phenomic and genomic characterization uncovers novel biology.</title>
        <authorList>
            <person name="Wiegand S."/>
            <person name="Jogler M."/>
            <person name="Boedeker C."/>
            <person name="Pinto D."/>
            <person name="Vollmers J."/>
            <person name="Rivas-Marin E."/>
            <person name="Kohn T."/>
            <person name="Peeters S.H."/>
            <person name="Heuer A."/>
            <person name="Rast P."/>
            <person name="Oberbeckmann S."/>
            <person name="Bunk B."/>
            <person name="Jeske O."/>
            <person name="Meyerdierks A."/>
            <person name="Storesund J.E."/>
            <person name="Kallscheuer N."/>
            <person name="Luecker S."/>
            <person name="Lage O.M."/>
            <person name="Pohl T."/>
            <person name="Merkel B.J."/>
            <person name="Hornburger P."/>
            <person name="Mueller R.-W."/>
            <person name="Bruemmer F."/>
            <person name="Labrenz M."/>
            <person name="Spormann A.M."/>
            <person name="Op den Camp H."/>
            <person name="Overmann J."/>
            <person name="Amann R."/>
            <person name="Jetten M.S.M."/>
            <person name="Mascher T."/>
            <person name="Medema M.H."/>
            <person name="Devos D.P."/>
            <person name="Kaster A.-K."/>
            <person name="Ovreas L."/>
            <person name="Rohde M."/>
            <person name="Galperin M.Y."/>
            <person name="Jogler C."/>
        </authorList>
    </citation>
    <scope>NUCLEOTIDE SEQUENCE [LARGE SCALE GENOMIC DNA]</scope>
    <source>
        <strain evidence="1 2">Pla85_3_4</strain>
    </source>
</reference>
<name>A0A518DN46_9BACT</name>
<sequence length="79" mass="8700">MREDGHDAPQWIIDLELKLFVGNEQKACAAIVWATVVRLAQSLANCNGSEGMAVCVIQGYNWLGELSDAVLLSESFQFQ</sequence>
<accession>A0A518DN46</accession>
<dbReference type="EMBL" id="CP036433">
    <property type="protein sequence ID" value="QDU93264.1"/>
    <property type="molecule type" value="Genomic_DNA"/>
</dbReference>
<dbReference type="AlphaFoldDB" id="A0A518DN46"/>